<evidence type="ECO:0000256" key="1">
    <source>
        <dbReference type="SAM" id="Phobius"/>
    </source>
</evidence>
<reference evidence="2" key="1">
    <citation type="submission" date="2018-11" db="EMBL/GenBank/DDBJ databases">
        <authorList>
            <person name="Alioto T."/>
            <person name="Alioto T."/>
        </authorList>
    </citation>
    <scope>NUCLEOTIDE SEQUENCE</scope>
</reference>
<evidence type="ECO:0000313" key="3">
    <source>
        <dbReference type="Proteomes" id="UP000596742"/>
    </source>
</evidence>
<dbReference type="EMBL" id="UYJE01007557">
    <property type="protein sequence ID" value="VDI56031.1"/>
    <property type="molecule type" value="Genomic_DNA"/>
</dbReference>
<accession>A0A8B6FVR2</accession>
<keyword evidence="1" id="KW-0472">Membrane</keyword>
<protein>
    <recommendedName>
        <fullName evidence="4">Transmembrane protein 218</fullName>
    </recommendedName>
</protein>
<dbReference type="AlphaFoldDB" id="A0A8B6FVR2"/>
<name>A0A8B6FVR2_MYTGA</name>
<comment type="caution">
    <text evidence="2">The sequence shown here is derived from an EMBL/GenBank/DDBJ whole genome shotgun (WGS) entry which is preliminary data.</text>
</comment>
<feature type="transmembrane region" description="Helical" evidence="1">
    <location>
        <begin position="44"/>
        <end position="66"/>
    </location>
</feature>
<feature type="transmembrane region" description="Helical" evidence="1">
    <location>
        <begin position="7"/>
        <end position="24"/>
    </location>
</feature>
<dbReference type="Proteomes" id="UP000596742">
    <property type="component" value="Unassembled WGS sequence"/>
</dbReference>
<keyword evidence="1" id="KW-1133">Transmembrane helix</keyword>
<evidence type="ECO:0008006" key="4">
    <source>
        <dbReference type="Google" id="ProtNLM"/>
    </source>
</evidence>
<keyword evidence="1" id="KW-0812">Transmembrane</keyword>
<keyword evidence="3" id="KW-1185">Reference proteome</keyword>
<dbReference type="OrthoDB" id="5978182at2759"/>
<gene>
    <name evidence="2" type="ORF">MGAL_10B081448</name>
</gene>
<proteinExistence type="predicted"/>
<sequence length="82" mass="9261">MIRYAGIGSVLFAGLITVILVVLPREPKVPTIEESVTIFDYGIIYRYLMIAGCALFIIIGLVAYLSDHMMMPIYAKPIRRLR</sequence>
<organism evidence="2 3">
    <name type="scientific">Mytilus galloprovincialis</name>
    <name type="common">Mediterranean mussel</name>
    <dbReference type="NCBI Taxonomy" id="29158"/>
    <lineage>
        <taxon>Eukaryota</taxon>
        <taxon>Metazoa</taxon>
        <taxon>Spiralia</taxon>
        <taxon>Lophotrochozoa</taxon>
        <taxon>Mollusca</taxon>
        <taxon>Bivalvia</taxon>
        <taxon>Autobranchia</taxon>
        <taxon>Pteriomorphia</taxon>
        <taxon>Mytilida</taxon>
        <taxon>Mytiloidea</taxon>
        <taxon>Mytilidae</taxon>
        <taxon>Mytilinae</taxon>
        <taxon>Mytilus</taxon>
    </lineage>
</organism>
<evidence type="ECO:0000313" key="2">
    <source>
        <dbReference type="EMBL" id="VDI56031.1"/>
    </source>
</evidence>